<feature type="transmembrane region" description="Helical" evidence="1">
    <location>
        <begin position="59"/>
        <end position="80"/>
    </location>
</feature>
<feature type="transmembrane region" description="Helical" evidence="1">
    <location>
        <begin position="31"/>
        <end position="47"/>
    </location>
</feature>
<keyword evidence="1" id="KW-0472">Membrane</keyword>
<keyword evidence="3" id="KW-1185">Reference proteome</keyword>
<accession>A0AAN7EF06</accession>
<feature type="transmembrane region" description="Helical" evidence="1">
    <location>
        <begin position="116"/>
        <end position="134"/>
    </location>
</feature>
<keyword evidence="1" id="KW-1133">Transmembrane helix</keyword>
<dbReference type="AlphaFoldDB" id="A0AAN7EF06"/>
<feature type="transmembrane region" description="Helical" evidence="1">
    <location>
        <begin position="92"/>
        <end position="110"/>
    </location>
</feature>
<organism evidence="2 3">
    <name type="scientific">Quercus rubra</name>
    <name type="common">Northern red oak</name>
    <name type="synonym">Quercus borealis</name>
    <dbReference type="NCBI Taxonomy" id="3512"/>
    <lineage>
        <taxon>Eukaryota</taxon>
        <taxon>Viridiplantae</taxon>
        <taxon>Streptophyta</taxon>
        <taxon>Embryophyta</taxon>
        <taxon>Tracheophyta</taxon>
        <taxon>Spermatophyta</taxon>
        <taxon>Magnoliopsida</taxon>
        <taxon>eudicotyledons</taxon>
        <taxon>Gunneridae</taxon>
        <taxon>Pentapetalae</taxon>
        <taxon>rosids</taxon>
        <taxon>fabids</taxon>
        <taxon>Fagales</taxon>
        <taxon>Fagaceae</taxon>
        <taxon>Quercus</taxon>
    </lineage>
</organism>
<keyword evidence="1" id="KW-0812">Transmembrane</keyword>
<evidence type="ECO:0000256" key="1">
    <source>
        <dbReference type="SAM" id="Phobius"/>
    </source>
</evidence>
<dbReference type="Proteomes" id="UP001324115">
    <property type="component" value="Unassembled WGS sequence"/>
</dbReference>
<proteinExistence type="predicted"/>
<dbReference type="EMBL" id="JAXUIC010000010">
    <property type="protein sequence ID" value="KAK4568516.1"/>
    <property type="molecule type" value="Genomic_DNA"/>
</dbReference>
<reference evidence="2 3" key="1">
    <citation type="journal article" date="2023" name="G3 (Bethesda)">
        <title>A haplotype-resolved chromosome-scale genome for Quercus rubra L. provides insights into the genetics of adaptive traits for red oak species.</title>
        <authorList>
            <person name="Kapoor B."/>
            <person name="Jenkins J."/>
            <person name="Schmutz J."/>
            <person name="Zhebentyayeva T."/>
            <person name="Kuelheim C."/>
            <person name="Coggeshall M."/>
            <person name="Heim C."/>
            <person name="Lasky J.R."/>
            <person name="Leites L."/>
            <person name="Islam-Faridi N."/>
            <person name="Romero-Severson J."/>
            <person name="DeLeo V.L."/>
            <person name="Lucas S.M."/>
            <person name="Lazic D."/>
            <person name="Gailing O."/>
            <person name="Carlson J."/>
            <person name="Staton M."/>
        </authorList>
    </citation>
    <scope>NUCLEOTIDE SEQUENCE [LARGE SCALE GENOMIC DNA]</scope>
    <source>
        <strain evidence="2">Pseudo-F2</strain>
    </source>
</reference>
<sequence>MFGRKSNIKAEGFLVYVCASEEAFFEAFQKLIFFLVALLFAIIGVHFRSSDISPFETHYAIFLLFLVAIFVYGLAYVLIAVQSRHSEYLSKLRLMCLVFGTLAMELPALIIISPFWLFIVNLCSILIIGVLCSYKQISQFVCQICGWLVPRFQSAAFQAFLSRERGDNNNQVAEIV</sequence>
<dbReference type="InterPro" id="IPR053258">
    <property type="entry name" value="Ca-permeable_cation_channel"/>
</dbReference>
<dbReference type="PANTHER" id="PTHR34115:SF17">
    <property type="entry name" value="PROTEIN, PUTATIVE-RELATED"/>
    <property type="match status" value="1"/>
</dbReference>
<evidence type="ECO:0000313" key="2">
    <source>
        <dbReference type="EMBL" id="KAK4568516.1"/>
    </source>
</evidence>
<gene>
    <name evidence="2" type="ORF">RGQ29_004071</name>
</gene>
<dbReference type="PANTHER" id="PTHR34115">
    <property type="entry name" value="PROTEIN, PUTATIVE-RELATED"/>
    <property type="match status" value="1"/>
</dbReference>
<name>A0AAN7EF06_QUERU</name>
<evidence type="ECO:0000313" key="3">
    <source>
        <dbReference type="Proteomes" id="UP001324115"/>
    </source>
</evidence>
<protein>
    <submittedName>
        <fullName evidence="2">Uncharacterized protein</fullName>
    </submittedName>
</protein>
<comment type="caution">
    <text evidence="2">The sequence shown here is derived from an EMBL/GenBank/DDBJ whole genome shotgun (WGS) entry which is preliminary data.</text>
</comment>